<keyword evidence="4" id="KW-1185">Reference proteome</keyword>
<dbReference type="AlphaFoldDB" id="A0A380MMG9"/>
<accession>A0A380MMG9</accession>
<reference evidence="3 4" key="1">
    <citation type="submission" date="2018-06" db="EMBL/GenBank/DDBJ databases">
        <authorList>
            <consortium name="Pathogen Informatics"/>
            <person name="Doyle S."/>
        </authorList>
    </citation>
    <scope>NUCLEOTIDE SEQUENCE [LARGE SCALE GENOMIC DNA]</scope>
    <source>
        <strain evidence="3 4">NCTC13337</strain>
    </source>
</reference>
<feature type="signal peptide" evidence="1">
    <location>
        <begin position="1"/>
        <end position="19"/>
    </location>
</feature>
<feature type="chain" id="PRO_5016656801" evidence="1">
    <location>
        <begin position="20"/>
        <end position="143"/>
    </location>
</feature>
<dbReference type="RefSeq" id="WP_072576849.1">
    <property type="nucleotide sequence ID" value="NZ_LWHB01000109.1"/>
</dbReference>
<name>A0A380MMG9_9GAMM</name>
<dbReference type="PANTHER" id="PTHR36919">
    <property type="entry name" value="BLR1215 PROTEIN"/>
    <property type="match status" value="1"/>
</dbReference>
<feature type="domain" description="DUF2147" evidence="2">
    <location>
        <begin position="27"/>
        <end position="141"/>
    </location>
</feature>
<dbReference type="EMBL" id="UHIC01000001">
    <property type="protein sequence ID" value="SUO93810.1"/>
    <property type="molecule type" value="Genomic_DNA"/>
</dbReference>
<dbReference type="Proteomes" id="UP000254601">
    <property type="component" value="Unassembled WGS sequence"/>
</dbReference>
<keyword evidence="1" id="KW-0732">Signal</keyword>
<evidence type="ECO:0000259" key="2">
    <source>
        <dbReference type="Pfam" id="PF09917"/>
    </source>
</evidence>
<proteinExistence type="predicted"/>
<dbReference type="PANTHER" id="PTHR36919:SF3">
    <property type="entry name" value="BLL5882 PROTEIN"/>
    <property type="match status" value="1"/>
</dbReference>
<dbReference type="Gene3D" id="2.40.128.520">
    <property type="match status" value="1"/>
</dbReference>
<dbReference type="InterPro" id="IPR019223">
    <property type="entry name" value="DUF2147"/>
</dbReference>
<dbReference type="OrthoDB" id="9814399at2"/>
<protein>
    <submittedName>
        <fullName evidence="3">Uncharacterized protein conserved in bacteria</fullName>
    </submittedName>
</protein>
<organism evidence="3 4">
    <name type="scientific">Suttonella ornithocola</name>
    <dbReference type="NCBI Taxonomy" id="279832"/>
    <lineage>
        <taxon>Bacteria</taxon>
        <taxon>Pseudomonadati</taxon>
        <taxon>Pseudomonadota</taxon>
        <taxon>Gammaproteobacteria</taxon>
        <taxon>Cardiobacteriales</taxon>
        <taxon>Cardiobacteriaceae</taxon>
        <taxon>Suttonella</taxon>
    </lineage>
</organism>
<gene>
    <name evidence="3" type="ORF">NCTC13337_00420</name>
</gene>
<dbReference type="Pfam" id="PF09917">
    <property type="entry name" value="DUF2147"/>
    <property type="match status" value="1"/>
</dbReference>
<evidence type="ECO:0000313" key="4">
    <source>
        <dbReference type="Proteomes" id="UP000254601"/>
    </source>
</evidence>
<evidence type="ECO:0000256" key="1">
    <source>
        <dbReference type="SAM" id="SignalP"/>
    </source>
</evidence>
<sequence length="143" mass="15960">MFRAIFLTLFLCLSSWVHAETSGNPVGFWQLADKSGKPVLIIRIFPVGKTLSAKILQYYPNANARCTACKDALKDTPVRGLTFIKGLVRKSGDTWSDGKILNPETGKEAKVTLTISADGSQLKINSYRFLSWFGSTDIWTRRK</sequence>
<evidence type="ECO:0000313" key="3">
    <source>
        <dbReference type="EMBL" id="SUO93810.1"/>
    </source>
</evidence>